<name>A0A1S0UGV8_LOALO</name>
<evidence type="ECO:0000313" key="2">
    <source>
        <dbReference type="EMBL" id="EJD74608.1"/>
    </source>
</evidence>
<dbReference type="KEGG" id="loa:LOAG_18098"/>
<proteinExistence type="predicted"/>
<feature type="compositionally biased region" description="Low complexity" evidence="1">
    <location>
        <begin position="599"/>
        <end position="617"/>
    </location>
</feature>
<dbReference type="OrthoDB" id="5866672at2759"/>
<dbReference type="OMA" id="QEDHKNG"/>
<feature type="region of interest" description="Disordered" evidence="1">
    <location>
        <begin position="670"/>
        <end position="708"/>
    </location>
</feature>
<dbReference type="GeneID" id="9945312"/>
<feature type="compositionally biased region" description="Basic and acidic residues" evidence="1">
    <location>
        <begin position="119"/>
        <end position="139"/>
    </location>
</feature>
<feature type="region of interest" description="Disordered" evidence="1">
    <location>
        <begin position="978"/>
        <end position="997"/>
    </location>
</feature>
<feature type="compositionally biased region" description="Low complexity" evidence="1">
    <location>
        <begin position="390"/>
        <end position="410"/>
    </location>
</feature>
<feature type="region of interest" description="Disordered" evidence="1">
    <location>
        <begin position="293"/>
        <end position="358"/>
    </location>
</feature>
<protein>
    <submittedName>
        <fullName evidence="2">Uncharacterized protein</fullName>
    </submittedName>
</protein>
<dbReference type="InParanoid" id="A0A1S0UGV8"/>
<organism evidence="2">
    <name type="scientific">Loa loa</name>
    <name type="common">Eye worm</name>
    <name type="synonym">Filaria loa</name>
    <dbReference type="NCBI Taxonomy" id="7209"/>
    <lineage>
        <taxon>Eukaryota</taxon>
        <taxon>Metazoa</taxon>
        <taxon>Ecdysozoa</taxon>
        <taxon>Nematoda</taxon>
        <taxon>Chromadorea</taxon>
        <taxon>Rhabditida</taxon>
        <taxon>Spirurina</taxon>
        <taxon>Spiruromorpha</taxon>
        <taxon>Filarioidea</taxon>
        <taxon>Onchocercidae</taxon>
        <taxon>Loa</taxon>
    </lineage>
</organism>
<dbReference type="EMBL" id="JH712259">
    <property type="protein sequence ID" value="EJD74608.1"/>
    <property type="molecule type" value="Genomic_DNA"/>
</dbReference>
<feature type="region of interest" description="Disordered" evidence="1">
    <location>
        <begin position="390"/>
        <end position="421"/>
    </location>
</feature>
<evidence type="ECO:0000256" key="1">
    <source>
        <dbReference type="SAM" id="MobiDB-lite"/>
    </source>
</evidence>
<gene>
    <name evidence="2" type="ORF">LOAG_18098</name>
</gene>
<feature type="compositionally biased region" description="Low complexity" evidence="1">
    <location>
        <begin position="981"/>
        <end position="997"/>
    </location>
</feature>
<feature type="region of interest" description="Disordered" evidence="1">
    <location>
        <begin position="56"/>
        <end position="165"/>
    </location>
</feature>
<accession>A0A1S0UGV8</accession>
<feature type="compositionally biased region" description="Polar residues" evidence="1">
    <location>
        <begin position="294"/>
        <end position="304"/>
    </location>
</feature>
<feature type="compositionally biased region" description="Polar residues" evidence="1">
    <location>
        <begin position="670"/>
        <end position="702"/>
    </location>
</feature>
<dbReference type="CTD" id="9945312"/>
<sequence>MIVKESIIDDFSLLMFKNLDDLQVFQDELKAVKAKEEAEEKRRRYEENVRLGLIKKKGRKSKAQLEKERKLERRRLRREKKEQRRRDRRERREREAREGTSIDSEEQRLRKERKRERKERREREMRERELAGDEKLDKKERKRKLKDPNAARKTSRQSRYSRSLGRIETIPSETAATTTTTTTIQIDGNDRTTITWMNDTGISVCSANVATIGNQNNALSNMLKRSSDLLIDSVGYEKRVKLESKHQEDHKNGIIGIATKTDISAIMSGSPPRSGTTGVTRVNTIVTKVDMSNAGDNLGQTAWNGQLPRTVDARDPVSSASVETTHPVDPGHDVPSTSVVAGRQQQQQTGVTAAPPINLPNLSSVNSLSAEPPGLSIGVLAPAGRNELSSAVASATAGTTNTDNRGATGPPSAPPPPPTASLLDPFRQAFFGGTNLAALNAAAAAAAGGGNGATIGGADFGNLFFPGAPPNAAAAAAFPFLAAQILQQQQTQQSMSLAQGTVPPTTLSAAVQPSTSCASSMSCIQFPPGTALGSQLANAALLGRTLPTAGTQPLPIKTKQGRWCAMHIKIAYEILSKKERRSTPQPSVVAAATAAVSQSSSSSSVAPSSQNSSNAPTIRTGGGVTAPFCPPSTSNANIASLGTGLPTSFPALAQSGALSSPFTLPFQQLSDPSKLARQSSTPKQPQGRSTTTINRSPTTSALHLQLGGGNTGSGAGSLMAPSMAVAAAAAAAAGGTMPSLQGSLPSALPGVLGSSLPLAPNLPGATASLTNGTSEAAAQAAMFAALQNAQQNAATALPNGSLPSAPYLLSSAAAASAQPHPLSAVTSQAQSVYSSQRLFDPNMAAVLQQMQSLEALRQSAAAAQMSSNAAAATGAHVPVSGAPQPPPPPPSSLDLVRMQMEQQMMDRYMVALSNASGIGSNTSMTPTSNLELMRQQLFAAQMRQQQSQPSLEALLEMQRQQHQQQQQQLYNASRGLPSTYTLTGATPPGGIPGPATAAAGLPQSLGAAAGLFNSNLMSLGNAAAAANLQQALYSGKNPYSNTLEHLARQKREEDIMQSGR</sequence>
<reference evidence="2" key="1">
    <citation type="submission" date="2012-04" db="EMBL/GenBank/DDBJ databases">
        <title>The Genome Sequence of Loa loa.</title>
        <authorList>
            <consortium name="The Broad Institute Genome Sequencing Platform"/>
            <consortium name="Broad Institute Genome Sequencing Center for Infectious Disease"/>
            <person name="Nutman T.B."/>
            <person name="Fink D.L."/>
            <person name="Russ C."/>
            <person name="Young S."/>
            <person name="Zeng Q."/>
            <person name="Gargeya S."/>
            <person name="Alvarado L."/>
            <person name="Berlin A."/>
            <person name="Chapman S.B."/>
            <person name="Chen Z."/>
            <person name="Freedman E."/>
            <person name="Gellesch M."/>
            <person name="Goldberg J."/>
            <person name="Griggs A."/>
            <person name="Gujja S."/>
            <person name="Heilman E.R."/>
            <person name="Heiman D."/>
            <person name="Howarth C."/>
            <person name="Mehta T."/>
            <person name="Neiman D."/>
            <person name="Pearson M."/>
            <person name="Roberts A."/>
            <person name="Saif S."/>
            <person name="Shea T."/>
            <person name="Shenoy N."/>
            <person name="Sisk P."/>
            <person name="Stolte C."/>
            <person name="Sykes S."/>
            <person name="White J."/>
            <person name="Yandava C."/>
            <person name="Haas B."/>
            <person name="Henn M.R."/>
            <person name="Nusbaum C."/>
            <person name="Birren B."/>
        </authorList>
    </citation>
    <scope>NUCLEOTIDE SEQUENCE [LARGE SCALE GENOMIC DNA]</scope>
</reference>
<dbReference type="RefSeq" id="XP_020305519.1">
    <property type="nucleotide sequence ID" value="XM_020450766.1"/>
</dbReference>
<dbReference type="AlphaFoldDB" id="A0A1S0UGV8"/>
<feature type="compositionally biased region" description="Polar residues" evidence="1">
    <location>
        <begin position="335"/>
        <end position="351"/>
    </location>
</feature>
<feature type="region of interest" description="Disordered" evidence="1">
    <location>
        <begin position="599"/>
        <end position="628"/>
    </location>
</feature>
<feature type="compositionally biased region" description="Basic and acidic residues" evidence="1">
    <location>
        <begin position="79"/>
        <end position="109"/>
    </location>
</feature>